<evidence type="ECO:0000256" key="6">
    <source>
        <dbReference type="PROSITE-ProRule" id="PRU01091"/>
    </source>
</evidence>
<dbReference type="SUPFAM" id="SSF52540">
    <property type="entry name" value="P-loop containing nucleoside triphosphate hydrolases"/>
    <property type="match status" value="1"/>
</dbReference>
<dbReference type="InterPro" id="IPR011990">
    <property type="entry name" value="TPR-like_helical_dom_sf"/>
</dbReference>
<dbReference type="CDD" id="cd15831">
    <property type="entry name" value="BTAD"/>
    <property type="match status" value="1"/>
</dbReference>
<keyword evidence="4" id="KW-0804">Transcription</keyword>
<accession>A0A367FQC9</accession>
<keyword evidence="11" id="KW-1185">Reference proteome</keyword>
<dbReference type="InterPro" id="IPR049945">
    <property type="entry name" value="AAA_22"/>
</dbReference>
<dbReference type="SMART" id="SM00862">
    <property type="entry name" value="Trans_reg_C"/>
    <property type="match status" value="1"/>
</dbReference>
<dbReference type="OrthoDB" id="5521887at2"/>
<dbReference type="PANTHER" id="PTHR35807">
    <property type="entry name" value="TRANSCRIPTIONAL REGULATOR REDD-RELATED"/>
    <property type="match status" value="1"/>
</dbReference>
<dbReference type="InterPro" id="IPR001387">
    <property type="entry name" value="Cro/C1-type_HTH"/>
</dbReference>
<dbReference type="Pfam" id="PF03704">
    <property type="entry name" value="BTAD"/>
    <property type="match status" value="1"/>
</dbReference>
<evidence type="ECO:0000313" key="11">
    <source>
        <dbReference type="Proteomes" id="UP000253094"/>
    </source>
</evidence>
<dbReference type="InterPro" id="IPR019734">
    <property type="entry name" value="TPR_rpt"/>
</dbReference>
<dbReference type="Proteomes" id="UP000253094">
    <property type="component" value="Unassembled WGS sequence"/>
</dbReference>
<sequence length="1083" mass="117968">MITGRWRPVRAAYGALLRAHRLRRQLTQQALAELAGISSRTVGEMERDRGRGPRPGTVERLATALGLAGEEREQFTAAGRALFWANRAGRQPRTDDGAGSPAAAGPQDADARRVPRDEDHARHGPRVPPHEPPVVPRRLSALRFAVLGPLRVERDGRPIRLGPRLVELLTLLLLESGRAVPASRLAELLGSSPRPERSPATLRSHVSHLRRALEPDGADRVIVSVGGGPGIGYRLDVDDDAIDARRFERACAEARRLLDASGERDARRAADILTEGLALWRGPAFADVADRAYALPQRARLEMLRRAAWLAHAEALSDLGRHVEAAAGLASAVAAEPYDEGLRAGLVRALYAQGRVVEGAEVCRDGLSLLGRRGIDSPELRELQRLVLRREMPTGSARMAARSPLPPLPPPPNPLWFVGRADAIREAVRRLCGPDQSRRGVLVVTGLPGVGKTSFALRVAHAVADRFPDGQIHIDLRGFDPSGTVMTPEEALRTILEALGVPPERIPDSVPAQRAQYRERLTGRRVLVVLDNARDDGHVRALLPGAPGCAVIVTSRNQLPSLIVTQGAHPLTLDLLSPAEAEELVVHRLGGDRVRAEPDAVGEIIARCARLPLALSIVAARAAVHPTFLLRTFADELRDIEADLGALSAGDDPADIRAVFSWSYRAVSADAARLFRLLGLHLGTDVDADVAAGLAGAPIARIRPLLAELARFHLVSEHRPGRYALHDLLRAYAGELARTDPDQERRAARRRLLDHYLHTAHSAERLLWPHRDPIELAPPAAGVTPTRITDEHEALAWFTTEHATLLAAVPWASSIGLETHTWQLAWTLTTFLNRQGRWRDLVTTQVAAHDAAERLDDPRAKAQSGRDLAIALTQVGEHDAAYAHLTRALALYRELGDPVGQAHTHINLGWVCECLDRRDQALEHDLRALELFRAAGHKSGQGRALNAVGWDYVRLGRYEIAIAHCQEALTLHQALGNSPGEARAWDSLGYAHHHLGDHDEAVTCYRRSLEHYRQGGDRYGEAETLIHLGDAHHAAGAPDAASQAWRDALVILDDLGHSDAEEVRAKLRGLSQPAEDAPGAPPH</sequence>
<feature type="region of interest" description="Disordered" evidence="7">
    <location>
        <begin position="90"/>
        <end position="134"/>
    </location>
</feature>
<dbReference type="SUPFAM" id="SSF46894">
    <property type="entry name" value="C-terminal effector domain of the bipartite response regulators"/>
    <property type="match status" value="1"/>
</dbReference>
<dbReference type="GO" id="GO:0000160">
    <property type="term" value="P:phosphorelay signal transduction system"/>
    <property type="evidence" value="ECO:0007669"/>
    <property type="project" value="InterPro"/>
</dbReference>
<dbReference type="Pfam" id="PF13424">
    <property type="entry name" value="TPR_12"/>
    <property type="match status" value="2"/>
</dbReference>
<dbReference type="PANTHER" id="PTHR35807:SF1">
    <property type="entry name" value="TRANSCRIPTIONAL REGULATOR REDD"/>
    <property type="match status" value="1"/>
</dbReference>
<evidence type="ECO:0000313" key="10">
    <source>
        <dbReference type="EMBL" id="RCG32606.1"/>
    </source>
</evidence>
<dbReference type="EMBL" id="QOIL01000002">
    <property type="protein sequence ID" value="RCG32606.1"/>
    <property type="molecule type" value="Genomic_DNA"/>
</dbReference>
<feature type="compositionally biased region" description="Basic and acidic residues" evidence="7">
    <location>
        <begin position="109"/>
        <end position="122"/>
    </location>
</feature>
<dbReference type="InterPro" id="IPR027417">
    <property type="entry name" value="P-loop_NTPase"/>
</dbReference>
<dbReference type="SUPFAM" id="SSF47413">
    <property type="entry name" value="lambda repressor-like DNA-binding domains"/>
    <property type="match status" value="1"/>
</dbReference>
<dbReference type="PROSITE" id="PS50943">
    <property type="entry name" value="HTH_CROC1"/>
    <property type="match status" value="1"/>
</dbReference>
<feature type="domain" description="HTH cro/C1-type" evidence="8">
    <location>
        <begin position="17"/>
        <end position="72"/>
    </location>
</feature>
<dbReference type="Gene3D" id="1.10.260.40">
    <property type="entry name" value="lambda repressor-like DNA-binding domains"/>
    <property type="match status" value="1"/>
</dbReference>
<dbReference type="GO" id="GO:0043531">
    <property type="term" value="F:ADP binding"/>
    <property type="evidence" value="ECO:0007669"/>
    <property type="project" value="InterPro"/>
</dbReference>
<evidence type="ECO:0000259" key="8">
    <source>
        <dbReference type="PROSITE" id="PS50943"/>
    </source>
</evidence>
<dbReference type="InterPro" id="IPR001867">
    <property type="entry name" value="OmpR/PhoB-type_DNA-bd"/>
</dbReference>
<dbReference type="Gene3D" id="1.10.10.10">
    <property type="entry name" value="Winged helix-like DNA-binding domain superfamily/Winged helix DNA-binding domain"/>
    <property type="match status" value="1"/>
</dbReference>
<evidence type="ECO:0000256" key="3">
    <source>
        <dbReference type="ARBA" id="ARBA00023125"/>
    </source>
</evidence>
<dbReference type="AlphaFoldDB" id="A0A367FQC9"/>
<dbReference type="CDD" id="cd00093">
    <property type="entry name" value="HTH_XRE"/>
    <property type="match status" value="1"/>
</dbReference>
<dbReference type="Pfam" id="PF00486">
    <property type="entry name" value="Trans_reg_C"/>
    <property type="match status" value="1"/>
</dbReference>
<dbReference type="InterPro" id="IPR051677">
    <property type="entry name" value="AfsR-DnrI-RedD_regulator"/>
</dbReference>
<dbReference type="SMART" id="SM00530">
    <property type="entry name" value="HTH_XRE"/>
    <property type="match status" value="1"/>
</dbReference>
<dbReference type="InterPro" id="IPR036388">
    <property type="entry name" value="WH-like_DNA-bd_sf"/>
</dbReference>
<keyword evidence="5" id="KW-0802">TPR repeat</keyword>
<feature type="repeat" description="TPR" evidence="5">
    <location>
        <begin position="982"/>
        <end position="1015"/>
    </location>
</feature>
<dbReference type="SMART" id="SM01043">
    <property type="entry name" value="BTAD"/>
    <property type="match status" value="1"/>
</dbReference>
<evidence type="ECO:0000256" key="7">
    <source>
        <dbReference type="SAM" id="MobiDB-lite"/>
    </source>
</evidence>
<dbReference type="SUPFAM" id="SSF48452">
    <property type="entry name" value="TPR-like"/>
    <property type="match status" value="2"/>
</dbReference>
<feature type="domain" description="OmpR/PhoB-type" evidence="9">
    <location>
        <begin position="134"/>
        <end position="237"/>
    </location>
</feature>
<evidence type="ECO:0000256" key="1">
    <source>
        <dbReference type="ARBA" id="ARBA00005820"/>
    </source>
</evidence>
<organism evidence="10 11">
    <name type="scientific">Sphaerisporangium album</name>
    <dbReference type="NCBI Taxonomy" id="509200"/>
    <lineage>
        <taxon>Bacteria</taxon>
        <taxon>Bacillati</taxon>
        <taxon>Actinomycetota</taxon>
        <taxon>Actinomycetes</taxon>
        <taxon>Streptosporangiales</taxon>
        <taxon>Streptosporangiaceae</taxon>
        <taxon>Sphaerisporangium</taxon>
    </lineage>
</organism>
<name>A0A367FQC9_9ACTN</name>
<keyword evidence="3 6" id="KW-0238">DNA-binding</keyword>
<evidence type="ECO:0000256" key="5">
    <source>
        <dbReference type="PROSITE-ProRule" id="PRU00339"/>
    </source>
</evidence>
<dbReference type="SMART" id="SM00028">
    <property type="entry name" value="TPR"/>
    <property type="match status" value="5"/>
</dbReference>
<dbReference type="Pfam" id="PF13401">
    <property type="entry name" value="AAA_22"/>
    <property type="match status" value="1"/>
</dbReference>
<dbReference type="PROSITE" id="PS50005">
    <property type="entry name" value="TPR"/>
    <property type="match status" value="1"/>
</dbReference>
<comment type="caution">
    <text evidence="10">The sequence shown here is derived from an EMBL/GenBank/DDBJ whole genome shotgun (WGS) entry which is preliminary data.</text>
</comment>
<dbReference type="PROSITE" id="PS51755">
    <property type="entry name" value="OMPR_PHOB"/>
    <property type="match status" value="1"/>
</dbReference>
<dbReference type="PRINTS" id="PR00364">
    <property type="entry name" value="DISEASERSIST"/>
</dbReference>
<evidence type="ECO:0000256" key="2">
    <source>
        <dbReference type="ARBA" id="ARBA00023015"/>
    </source>
</evidence>
<comment type="similarity">
    <text evidence="1">Belongs to the AfsR/DnrI/RedD regulatory family.</text>
</comment>
<keyword evidence="2" id="KW-0805">Transcription regulation</keyword>
<dbReference type="GO" id="GO:0003677">
    <property type="term" value="F:DNA binding"/>
    <property type="evidence" value="ECO:0007669"/>
    <property type="project" value="UniProtKB-UniRule"/>
</dbReference>
<dbReference type="Gene3D" id="3.40.50.300">
    <property type="entry name" value="P-loop containing nucleotide triphosphate hydrolases"/>
    <property type="match status" value="1"/>
</dbReference>
<protein>
    <submittedName>
        <fullName evidence="10">Tetratricopeptide repeat protein</fullName>
    </submittedName>
</protein>
<gene>
    <name evidence="10" type="ORF">DQ384_03690</name>
</gene>
<dbReference type="GO" id="GO:0006355">
    <property type="term" value="P:regulation of DNA-templated transcription"/>
    <property type="evidence" value="ECO:0007669"/>
    <property type="project" value="InterPro"/>
</dbReference>
<feature type="DNA-binding region" description="OmpR/PhoB-type" evidence="6">
    <location>
        <begin position="134"/>
        <end position="237"/>
    </location>
</feature>
<dbReference type="InterPro" id="IPR010982">
    <property type="entry name" value="Lambda_DNA-bd_dom_sf"/>
</dbReference>
<dbReference type="InterPro" id="IPR005158">
    <property type="entry name" value="BTAD"/>
</dbReference>
<proteinExistence type="inferred from homology"/>
<evidence type="ECO:0000256" key="4">
    <source>
        <dbReference type="ARBA" id="ARBA00023163"/>
    </source>
</evidence>
<feature type="compositionally biased region" description="Low complexity" evidence="7">
    <location>
        <begin position="97"/>
        <end position="108"/>
    </location>
</feature>
<evidence type="ECO:0000259" key="9">
    <source>
        <dbReference type="PROSITE" id="PS51755"/>
    </source>
</evidence>
<dbReference type="Pfam" id="PF13560">
    <property type="entry name" value="HTH_31"/>
    <property type="match status" value="1"/>
</dbReference>
<reference evidence="10 11" key="1">
    <citation type="submission" date="2018-06" db="EMBL/GenBank/DDBJ databases">
        <title>Sphaerisporangium craniellae sp. nov., isolated from a marine sponge in the South China Sea.</title>
        <authorList>
            <person name="Li L."/>
        </authorList>
    </citation>
    <scope>NUCLEOTIDE SEQUENCE [LARGE SCALE GENOMIC DNA]</scope>
    <source>
        <strain evidence="10 11">CCTCC AA 208026</strain>
    </source>
</reference>
<dbReference type="InterPro" id="IPR016032">
    <property type="entry name" value="Sig_transdc_resp-reg_C-effctor"/>
</dbReference>
<dbReference type="Gene3D" id="1.25.40.10">
    <property type="entry name" value="Tetratricopeptide repeat domain"/>
    <property type="match status" value="2"/>
</dbReference>